<keyword evidence="4" id="KW-1185">Reference proteome</keyword>
<evidence type="ECO:0000313" key="3">
    <source>
        <dbReference type="EMBL" id="MXN64255.1"/>
    </source>
</evidence>
<evidence type="ECO:0000313" key="4">
    <source>
        <dbReference type="Proteomes" id="UP000433101"/>
    </source>
</evidence>
<evidence type="ECO:0008006" key="5">
    <source>
        <dbReference type="Google" id="ProtNLM"/>
    </source>
</evidence>
<name>A0A7X3LSG5_9HYPH</name>
<evidence type="ECO:0000256" key="2">
    <source>
        <dbReference type="SAM" id="SignalP"/>
    </source>
</evidence>
<dbReference type="AlphaFoldDB" id="A0A7X3LSG5"/>
<dbReference type="PROSITE" id="PS51257">
    <property type="entry name" value="PROKAR_LIPOPROTEIN"/>
    <property type="match status" value="1"/>
</dbReference>
<feature type="region of interest" description="Disordered" evidence="1">
    <location>
        <begin position="127"/>
        <end position="146"/>
    </location>
</feature>
<feature type="region of interest" description="Disordered" evidence="1">
    <location>
        <begin position="37"/>
        <end position="119"/>
    </location>
</feature>
<feature type="compositionally biased region" description="Polar residues" evidence="1">
    <location>
        <begin position="59"/>
        <end position="75"/>
    </location>
</feature>
<dbReference type="EMBL" id="WUMV01000002">
    <property type="protein sequence ID" value="MXN64255.1"/>
    <property type="molecule type" value="Genomic_DNA"/>
</dbReference>
<keyword evidence="2" id="KW-0732">Signal</keyword>
<feature type="compositionally biased region" description="Low complexity" evidence="1">
    <location>
        <begin position="104"/>
        <end position="119"/>
    </location>
</feature>
<protein>
    <recommendedName>
        <fullName evidence="5">Beta-barrel assembly machine subunit BamF</fullName>
    </recommendedName>
</protein>
<dbReference type="Proteomes" id="UP000433101">
    <property type="component" value="Unassembled WGS sequence"/>
</dbReference>
<accession>A0A7X3LSG5</accession>
<reference evidence="3 4" key="1">
    <citation type="submission" date="2019-12" db="EMBL/GenBank/DDBJ databases">
        <authorList>
            <person name="Li M."/>
        </authorList>
    </citation>
    <scope>NUCLEOTIDE SEQUENCE [LARGE SCALE GENOMIC DNA]</scope>
    <source>
        <strain evidence="3 4">GBMRC 2046</strain>
    </source>
</reference>
<feature type="compositionally biased region" description="Polar residues" evidence="1">
    <location>
        <begin position="82"/>
        <end position="98"/>
    </location>
</feature>
<proteinExistence type="predicted"/>
<evidence type="ECO:0000256" key="1">
    <source>
        <dbReference type="SAM" id="MobiDB-lite"/>
    </source>
</evidence>
<feature type="chain" id="PRO_5031067362" description="Beta-barrel assembly machine subunit BamF" evidence="2">
    <location>
        <begin position="23"/>
        <end position="146"/>
    </location>
</feature>
<organism evidence="3 4">
    <name type="scientific">Stappia sediminis</name>
    <dbReference type="NCBI Taxonomy" id="2692190"/>
    <lineage>
        <taxon>Bacteria</taxon>
        <taxon>Pseudomonadati</taxon>
        <taxon>Pseudomonadota</taxon>
        <taxon>Alphaproteobacteria</taxon>
        <taxon>Hyphomicrobiales</taxon>
        <taxon>Stappiaceae</taxon>
        <taxon>Stappia</taxon>
    </lineage>
</organism>
<gene>
    <name evidence="3" type="ORF">GR183_05015</name>
</gene>
<feature type="signal peptide" evidence="2">
    <location>
        <begin position="1"/>
        <end position="22"/>
    </location>
</feature>
<comment type="caution">
    <text evidence="3">The sequence shown here is derived from an EMBL/GenBank/DDBJ whole genome shotgun (WGS) entry which is preliminary data.</text>
</comment>
<sequence length="146" mass="14835">MSGIFNRASAVVAAALALGACALNPNETLFEALEAPVAQPATHQSSPLPAATPDPVSDPNVSTPLVQENSRSASRSAPAVTSGENLLSYEQQQATRSSLEALARSRAGTGTGTSGATSTAEILKRLGETHGDAAITEIEGRRAPAQ</sequence>
<dbReference type="RefSeq" id="WP_160774499.1">
    <property type="nucleotide sequence ID" value="NZ_WUMV01000002.1"/>
</dbReference>